<accession>W7BJ21</accession>
<name>W7BJ21_9LIST</name>
<reference evidence="1 2" key="1">
    <citation type="journal article" date="2014" name="Int. J. Syst. Evol. Microbiol.">
        <title>Listeria floridensis sp. nov., Listeria aquatica sp. nov., Listeria cornellensis sp. nov., Listeria riparia sp. nov. and Listeria grandensis sp. nov., from agricultural and natural environments.</title>
        <authorList>
            <person name="den Bakker H.C."/>
            <person name="Warchocki S."/>
            <person name="Wright E.M."/>
            <person name="Allred A.F."/>
            <person name="Ahlstrom C."/>
            <person name="Manuel C.S."/>
            <person name="Stasiewicz M.J."/>
            <person name="Burrell A."/>
            <person name="Roof S."/>
            <person name="Strawn L."/>
            <person name="Fortes E.D."/>
            <person name="Nightingale K.K."/>
            <person name="Kephart D."/>
            <person name="Wiedmann M."/>
        </authorList>
    </citation>
    <scope>NUCLEOTIDE SEQUENCE [LARGE SCALE GENOMIC DNA]</scope>
    <source>
        <strain evidence="2">FSL F6-971</strain>
    </source>
</reference>
<evidence type="ECO:0000313" key="1">
    <source>
        <dbReference type="EMBL" id="EUJ24760.1"/>
    </source>
</evidence>
<dbReference type="Proteomes" id="UP000019253">
    <property type="component" value="Unassembled WGS sequence"/>
</dbReference>
<evidence type="ECO:0000313" key="2">
    <source>
        <dbReference type="Proteomes" id="UP000019253"/>
    </source>
</evidence>
<proteinExistence type="predicted"/>
<dbReference type="EMBL" id="AODD01000002">
    <property type="protein sequence ID" value="EUJ24760.1"/>
    <property type="molecule type" value="Genomic_DNA"/>
</dbReference>
<gene>
    <name evidence="1" type="ORF">PGRAN_02655</name>
</gene>
<dbReference type="STRING" id="1265819.PGRAN_02655"/>
<dbReference type="AlphaFoldDB" id="W7BJ21"/>
<dbReference type="PATRIC" id="fig|1265819.5.peg.522"/>
<organism evidence="1 2">
    <name type="scientific">Listeria grandensis FSL F6-0971</name>
    <dbReference type="NCBI Taxonomy" id="1265819"/>
    <lineage>
        <taxon>Bacteria</taxon>
        <taxon>Bacillati</taxon>
        <taxon>Bacillota</taxon>
        <taxon>Bacilli</taxon>
        <taxon>Bacillales</taxon>
        <taxon>Listeriaceae</taxon>
        <taxon>Listeria</taxon>
    </lineage>
</organism>
<comment type="caution">
    <text evidence="1">The sequence shown here is derived from an EMBL/GenBank/DDBJ whole genome shotgun (WGS) entry which is preliminary data.</text>
</comment>
<protein>
    <submittedName>
        <fullName evidence="1">Uncharacterized protein</fullName>
    </submittedName>
</protein>
<sequence length="201" mass="22698">MGDLMRVTNDKTVMKSVIQTLDELNDYSLQIGIFGEDNSFIQMIAGVQEFGLTIKPKGKYLTLPTEAAGGRKAREIPGLFKPRNKNILAVAGKNGKLTVMFYLKEEVKIPERSFLRSTFEENNQKWIDFFDRKMDEIIVGECTAQQVYNQLGAMIVADIQMKIRDTQSPANSGYTAKRKGANNPLVDTGRLRQSVTWKVVR</sequence>
<keyword evidence="2" id="KW-1185">Reference proteome</keyword>